<organism evidence="1">
    <name type="scientific">Apis cerana</name>
    <name type="common">Indian honeybee</name>
    <dbReference type="NCBI Taxonomy" id="7461"/>
    <lineage>
        <taxon>Eukaryota</taxon>
        <taxon>Metazoa</taxon>
        <taxon>Ecdysozoa</taxon>
        <taxon>Arthropoda</taxon>
        <taxon>Hexapoda</taxon>
        <taxon>Insecta</taxon>
        <taxon>Pterygota</taxon>
        <taxon>Neoptera</taxon>
        <taxon>Endopterygota</taxon>
        <taxon>Hymenoptera</taxon>
        <taxon>Apocrita</taxon>
        <taxon>Aculeata</taxon>
        <taxon>Apoidea</taxon>
        <taxon>Anthophila</taxon>
        <taxon>Apidae</taxon>
        <taxon>Apis</taxon>
    </lineage>
</organism>
<evidence type="ECO:0000313" key="1">
    <source>
        <dbReference type="EMBL" id="AEY61661.1"/>
    </source>
</evidence>
<name>V9IM88_APICE</name>
<dbReference type="AlphaFoldDB" id="V9IM88"/>
<protein>
    <submittedName>
        <fullName evidence="1">ELMO domain-containing protein 1</fullName>
    </submittedName>
</protein>
<dbReference type="EMBL" id="JR052271">
    <property type="protein sequence ID" value="AEY61661.1"/>
    <property type="molecule type" value="mRNA"/>
</dbReference>
<reference evidence="1" key="1">
    <citation type="submission" date="2011-11" db="EMBL/GenBank/DDBJ databases">
        <title>Decoding the brain transcriptome of the Eastern honeybee (Apis cerana) based on pyrosequencing.</title>
        <authorList>
            <person name="Sun L."/>
            <person name="Zheng H."/>
            <person name="Wang Y."/>
            <person name="Xie X."/>
            <person name="Zhu Y."/>
            <person name="Gu W."/>
            <person name="Wang S."/>
        </authorList>
    </citation>
    <scope>NUCLEOTIDE SEQUENCE</scope>
    <source>
        <tissue evidence="1">Brain</tissue>
    </source>
</reference>
<gene>
    <name evidence="1" type="ORF">ACCB13492</name>
</gene>
<sequence>MCELQRICYGELSGAPRTLAVEKSLKLSKNANIKTLLIYLNDLADQCAFTNQAKRKIVKEAIESVLVTKKINPAAHPDFSKSFGKCIELIWGYRQLCVECEELRRTPYDADNPDHELLLLKLLEFINAI</sequence>
<proteinExistence type="evidence at transcript level"/>
<accession>V9IM88</accession>